<dbReference type="EMBL" id="DWWC01000259">
    <property type="protein sequence ID" value="HJC70454.1"/>
    <property type="molecule type" value="Genomic_DNA"/>
</dbReference>
<dbReference type="GO" id="GO:0003700">
    <property type="term" value="F:DNA-binding transcription factor activity"/>
    <property type="evidence" value="ECO:0007669"/>
    <property type="project" value="InterPro"/>
</dbReference>
<dbReference type="SMART" id="SM00342">
    <property type="entry name" value="HTH_ARAC"/>
    <property type="match status" value="1"/>
</dbReference>
<accession>A0A9D2Q087</accession>
<dbReference type="PANTHER" id="PTHR46796:SF15">
    <property type="entry name" value="BLL1074 PROTEIN"/>
    <property type="match status" value="1"/>
</dbReference>
<evidence type="ECO:0000259" key="4">
    <source>
        <dbReference type="PROSITE" id="PS01124"/>
    </source>
</evidence>
<dbReference type="PROSITE" id="PS01124">
    <property type="entry name" value="HTH_ARAC_FAMILY_2"/>
    <property type="match status" value="1"/>
</dbReference>
<name>A0A9D2Q087_9MICO</name>
<dbReference type="Pfam" id="PF12833">
    <property type="entry name" value="HTH_18"/>
    <property type="match status" value="1"/>
</dbReference>
<reference evidence="5" key="2">
    <citation type="submission" date="2021-04" db="EMBL/GenBank/DDBJ databases">
        <authorList>
            <person name="Gilroy R."/>
        </authorList>
    </citation>
    <scope>NUCLEOTIDE SEQUENCE</scope>
    <source>
        <strain evidence="5">CHK130-7132</strain>
    </source>
</reference>
<keyword evidence="2" id="KW-0238">DNA-binding</keyword>
<dbReference type="AlphaFoldDB" id="A0A9D2Q087"/>
<proteinExistence type="predicted"/>
<dbReference type="InterPro" id="IPR009057">
    <property type="entry name" value="Homeodomain-like_sf"/>
</dbReference>
<dbReference type="InterPro" id="IPR050204">
    <property type="entry name" value="AraC_XylS_family_regulators"/>
</dbReference>
<keyword evidence="3" id="KW-0804">Transcription</keyword>
<dbReference type="GO" id="GO:0043565">
    <property type="term" value="F:sequence-specific DNA binding"/>
    <property type="evidence" value="ECO:0007669"/>
    <property type="project" value="InterPro"/>
</dbReference>
<reference evidence="5" key="1">
    <citation type="journal article" date="2021" name="PeerJ">
        <title>Extensive microbial diversity within the chicken gut microbiome revealed by metagenomics and culture.</title>
        <authorList>
            <person name="Gilroy R."/>
            <person name="Ravi A."/>
            <person name="Getino M."/>
            <person name="Pursley I."/>
            <person name="Horton D.L."/>
            <person name="Alikhan N.F."/>
            <person name="Baker D."/>
            <person name="Gharbi K."/>
            <person name="Hall N."/>
            <person name="Watson M."/>
            <person name="Adriaenssens E.M."/>
            <person name="Foster-Nyarko E."/>
            <person name="Jarju S."/>
            <person name="Secka A."/>
            <person name="Antonio M."/>
            <person name="Oren A."/>
            <person name="Chaudhuri R.R."/>
            <person name="La Ragione R."/>
            <person name="Hildebrand F."/>
            <person name="Pallen M.J."/>
        </authorList>
    </citation>
    <scope>NUCLEOTIDE SEQUENCE</scope>
    <source>
        <strain evidence="5">CHK130-7132</strain>
    </source>
</reference>
<dbReference type="InterPro" id="IPR018062">
    <property type="entry name" value="HTH_AraC-typ_CS"/>
</dbReference>
<dbReference type="Proteomes" id="UP000823854">
    <property type="component" value="Unassembled WGS sequence"/>
</dbReference>
<dbReference type="SUPFAM" id="SSF46689">
    <property type="entry name" value="Homeodomain-like"/>
    <property type="match status" value="1"/>
</dbReference>
<dbReference type="PROSITE" id="PS00041">
    <property type="entry name" value="HTH_ARAC_FAMILY_1"/>
    <property type="match status" value="1"/>
</dbReference>
<evidence type="ECO:0000313" key="5">
    <source>
        <dbReference type="EMBL" id="HJC70454.1"/>
    </source>
</evidence>
<keyword evidence="1" id="KW-0805">Transcription regulation</keyword>
<dbReference type="PANTHER" id="PTHR46796">
    <property type="entry name" value="HTH-TYPE TRANSCRIPTIONAL ACTIVATOR RHAS-RELATED"/>
    <property type="match status" value="1"/>
</dbReference>
<sequence length="272" mass="30133">MVPRASDDIERAHLRDPADRTFAIARRLPPASLRPWLRRYWIPVWDVPEGERAEQRVLQYPVCLAITTPAYSRFVGPNPGLSRTVLEGRAWGFGVMFAPAAGAVLHGGEMRELTGRHRDLEDVAMLAGLTAPLRRLMEEGPAEDEVHAACCALVEERIARLGPPGEEDLLVNTLIEEVENDPTLCEVGELGGRVGLGERALQRLTARRLGLTPAWLIRRRRLHEAADGLRGDEDLAALAARLGYADQSHFTHDVRTATGSTPGQLARRWRAQ</sequence>
<feature type="domain" description="HTH araC/xylS-type" evidence="4">
    <location>
        <begin position="168"/>
        <end position="268"/>
    </location>
</feature>
<dbReference type="Pfam" id="PF20240">
    <property type="entry name" value="DUF6597"/>
    <property type="match status" value="1"/>
</dbReference>
<comment type="caution">
    <text evidence="5">The sequence shown here is derived from an EMBL/GenBank/DDBJ whole genome shotgun (WGS) entry which is preliminary data.</text>
</comment>
<evidence type="ECO:0000256" key="3">
    <source>
        <dbReference type="ARBA" id="ARBA00023163"/>
    </source>
</evidence>
<dbReference type="Gene3D" id="1.10.10.60">
    <property type="entry name" value="Homeodomain-like"/>
    <property type="match status" value="1"/>
</dbReference>
<organism evidence="5 6">
    <name type="scientific">Candidatus Brachybacterium intestinipullorum</name>
    <dbReference type="NCBI Taxonomy" id="2838512"/>
    <lineage>
        <taxon>Bacteria</taxon>
        <taxon>Bacillati</taxon>
        <taxon>Actinomycetota</taxon>
        <taxon>Actinomycetes</taxon>
        <taxon>Micrococcales</taxon>
        <taxon>Dermabacteraceae</taxon>
        <taxon>Brachybacterium</taxon>
    </lineage>
</organism>
<dbReference type="InterPro" id="IPR018060">
    <property type="entry name" value="HTH_AraC"/>
</dbReference>
<gene>
    <name evidence="5" type="ORF">H9932_12385</name>
</gene>
<protein>
    <submittedName>
        <fullName evidence="5">Helix-turn-helix domain-containing protein</fullName>
    </submittedName>
</protein>
<evidence type="ECO:0000256" key="1">
    <source>
        <dbReference type="ARBA" id="ARBA00023015"/>
    </source>
</evidence>
<evidence type="ECO:0000313" key="6">
    <source>
        <dbReference type="Proteomes" id="UP000823854"/>
    </source>
</evidence>
<evidence type="ECO:0000256" key="2">
    <source>
        <dbReference type="ARBA" id="ARBA00023125"/>
    </source>
</evidence>
<dbReference type="InterPro" id="IPR046532">
    <property type="entry name" value="DUF6597"/>
</dbReference>